<dbReference type="SMART" id="SM00830">
    <property type="entry name" value="CM_2"/>
    <property type="match status" value="1"/>
</dbReference>
<dbReference type="InterPro" id="IPR036979">
    <property type="entry name" value="CM_dom_sf"/>
</dbReference>
<accession>A0A5J6MQF1</accession>
<protein>
    <recommendedName>
        <fullName evidence="1">chorismate mutase</fullName>
        <ecNumber evidence="1">5.4.99.5</ecNumber>
    </recommendedName>
</protein>
<evidence type="ECO:0000313" key="4">
    <source>
        <dbReference type="Proteomes" id="UP000326202"/>
    </source>
</evidence>
<proteinExistence type="predicted"/>
<dbReference type="EC" id="5.4.99.5" evidence="1"/>
<dbReference type="RefSeq" id="WP_151179417.1">
    <property type="nucleotide sequence ID" value="NZ_CP042906.1"/>
</dbReference>
<dbReference type="SUPFAM" id="SSF48600">
    <property type="entry name" value="Chorismate mutase II"/>
    <property type="match status" value="1"/>
</dbReference>
<dbReference type="InterPro" id="IPR036263">
    <property type="entry name" value="Chorismate_II_sf"/>
</dbReference>
<dbReference type="GO" id="GO:0046417">
    <property type="term" value="P:chorismate metabolic process"/>
    <property type="evidence" value="ECO:0007669"/>
    <property type="project" value="InterPro"/>
</dbReference>
<keyword evidence="4" id="KW-1185">Reference proteome</keyword>
<reference evidence="3 4" key="1">
    <citation type="submission" date="2019-08" db="EMBL/GenBank/DDBJ databases">
        <title>Hyperibacter terrae gen. nov., sp. nov. and Hyperibacter viscosus sp. nov., two new members in the family Rhodospirillaceae isolated from the rhizosphere of Hypericum perforatum.</title>
        <authorList>
            <person name="Noviana Z."/>
        </authorList>
    </citation>
    <scope>NUCLEOTIDE SEQUENCE [LARGE SCALE GENOMIC DNA]</scope>
    <source>
        <strain evidence="3 4">R5913</strain>
    </source>
</reference>
<evidence type="ECO:0000313" key="3">
    <source>
        <dbReference type="EMBL" id="QEX19347.1"/>
    </source>
</evidence>
<sequence length="303" mass="32619">MAEAQPTLDDLRRQIDEIDITLQELIVRRAEVVTQVGALKNSLSGGARAVHMRPAREAIILRKLVERHRGPLSKATLVRMWCELMSASLRLEGSFSVAVCMPSAAEAGYWDLARDYFGSMTHLVPRESARQALGAVFDGEASVAVLPMPQSTDGDHWWRLLLSRDAKAPRIVARLPFGARGSERGAPVEALVVGPIVPEASGLDRSLIAVETAAELSRSALAAAFKAEALEPSFRVFGVGPAETGGYLHLIEVPGFLSPDDNRLTRLARGLGPALQQVWTLGCYAEPLTDAELGIAAKPKGGR</sequence>
<dbReference type="OrthoDB" id="7268348at2"/>
<dbReference type="Pfam" id="PF01817">
    <property type="entry name" value="CM_2"/>
    <property type="match status" value="1"/>
</dbReference>
<dbReference type="InterPro" id="IPR002701">
    <property type="entry name" value="CM_II_prokaryot"/>
</dbReference>
<dbReference type="AlphaFoldDB" id="A0A5J6MQF1"/>
<organism evidence="3 4">
    <name type="scientific">Hypericibacter terrae</name>
    <dbReference type="NCBI Taxonomy" id="2602015"/>
    <lineage>
        <taxon>Bacteria</taxon>
        <taxon>Pseudomonadati</taxon>
        <taxon>Pseudomonadota</taxon>
        <taxon>Alphaproteobacteria</taxon>
        <taxon>Rhodospirillales</taxon>
        <taxon>Dongiaceae</taxon>
        <taxon>Hypericibacter</taxon>
    </lineage>
</organism>
<gene>
    <name evidence="3" type="ORF">FRZ44_46600</name>
</gene>
<name>A0A5J6MQF1_9PROT</name>
<evidence type="ECO:0000256" key="1">
    <source>
        <dbReference type="ARBA" id="ARBA00012404"/>
    </source>
</evidence>
<dbReference type="KEGG" id="htq:FRZ44_46600"/>
<dbReference type="Proteomes" id="UP000326202">
    <property type="component" value="Chromosome"/>
</dbReference>
<dbReference type="EMBL" id="CP042906">
    <property type="protein sequence ID" value="QEX19347.1"/>
    <property type="molecule type" value="Genomic_DNA"/>
</dbReference>
<dbReference type="PROSITE" id="PS51168">
    <property type="entry name" value="CHORISMATE_MUT_2"/>
    <property type="match status" value="1"/>
</dbReference>
<dbReference type="Gene3D" id="1.20.59.10">
    <property type="entry name" value="Chorismate mutase"/>
    <property type="match status" value="1"/>
</dbReference>
<feature type="domain" description="Chorismate mutase" evidence="2">
    <location>
        <begin position="2"/>
        <end position="96"/>
    </location>
</feature>
<evidence type="ECO:0000259" key="2">
    <source>
        <dbReference type="PROSITE" id="PS51168"/>
    </source>
</evidence>
<dbReference type="GO" id="GO:0004106">
    <property type="term" value="F:chorismate mutase activity"/>
    <property type="evidence" value="ECO:0007669"/>
    <property type="project" value="UniProtKB-EC"/>
</dbReference>